<reference evidence="1" key="1">
    <citation type="submission" date="2023-03" db="EMBL/GenBank/DDBJ databases">
        <title>Chromosome-scale reference genome and RAD-based genetic map of yellow starthistle (Centaurea solstitialis) reveal putative structural variation and QTLs associated with invader traits.</title>
        <authorList>
            <person name="Reatini B."/>
            <person name="Cang F.A."/>
            <person name="Jiang Q."/>
            <person name="Mckibben M.T.W."/>
            <person name="Barker M.S."/>
            <person name="Rieseberg L.H."/>
            <person name="Dlugosch K.M."/>
        </authorList>
    </citation>
    <scope>NUCLEOTIDE SEQUENCE</scope>
    <source>
        <strain evidence="1">CAN-66</strain>
        <tissue evidence="1">Leaf</tissue>
    </source>
</reference>
<organism evidence="1 2">
    <name type="scientific">Centaurea solstitialis</name>
    <name type="common">yellow star-thistle</name>
    <dbReference type="NCBI Taxonomy" id="347529"/>
    <lineage>
        <taxon>Eukaryota</taxon>
        <taxon>Viridiplantae</taxon>
        <taxon>Streptophyta</taxon>
        <taxon>Embryophyta</taxon>
        <taxon>Tracheophyta</taxon>
        <taxon>Spermatophyta</taxon>
        <taxon>Magnoliopsida</taxon>
        <taxon>eudicotyledons</taxon>
        <taxon>Gunneridae</taxon>
        <taxon>Pentapetalae</taxon>
        <taxon>asterids</taxon>
        <taxon>campanulids</taxon>
        <taxon>Asterales</taxon>
        <taxon>Asteraceae</taxon>
        <taxon>Carduoideae</taxon>
        <taxon>Cardueae</taxon>
        <taxon>Centaureinae</taxon>
        <taxon>Centaurea</taxon>
    </lineage>
</organism>
<dbReference type="PANTHER" id="PTHR43139">
    <property type="entry name" value="SI:DKEY-122A22.2"/>
    <property type="match status" value="1"/>
</dbReference>
<comment type="caution">
    <text evidence="1">The sequence shown here is derived from an EMBL/GenBank/DDBJ whole genome shotgun (WGS) entry which is preliminary data.</text>
</comment>
<dbReference type="InterPro" id="IPR052370">
    <property type="entry name" value="Meta-cleavage_hydrolase"/>
</dbReference>
<name>A0AA38W892_9ASTR</name>
<proteinExistence type="predicted"/>
<evidence type="ECO:0000313" key="1">
    <source>
        <dbReference type="EMBL" id="KAJ9552172.1"/>
    </source>
</evidence>
<protein>
    <submittedName>
        <fullName evidence="1">Uncharacterized protein</fullName>
    </submittedName>
</protein>
<dbReference type="EMBL" id="JARYMX010000004">
    <property type="protein sequence ID" value="KAJ9552172.1"/>
    <property type="molecule type" value="Genomic_DNA"/>
</dbReference>
<dbReference type="PANTHER" id="PTHR43139:SF22">
    <property type="entry name" value="AB HYDROLASE-1 DOMAIN-CONTAINING PROTEIN"/>
    <property type="match status" value="1"/>
</dbReference>
<keyword evidence="2" id="KW-1185">Reference proteome</keyword>
<dbReference type="AlphaFoldDB" id="A0AA38W892"/>
<accession>A0AA38W892</accession>
<evidence type="ECO:0000313" key="2">
    <source>
        <dbReference type="Proteomes" id="UP001172457"/>
    </source>
</evidence>
<gene>
    <name evidence="1" type="ORF">OSB04_016217</name>
</gene>
<dbReference type="Proteomes" id="UP001172457">
    <property type="component" value="Chromosome 4"/>
</dbReference>
<sequence>MVVSSTVVELTESISRESFKRFNCSNWSDLLLPETVEGFKSMINVGAHKLPWIPDFIYRGVFENMFNNRKERSELLAALIVPDKDANTNTNYSQL</sequence>